<organism evidence="2">
    <name type="scientific">Pseudomonas syringae pv. actinidiae</name>
    <dbReference type="NCBI Taxonomy" id="103796"/>
    <lineage>
        <taxon>Bacteria</taxon>
        <taxon>Pseudomonadati</taxon>
        <taxon>Pseudomonadota</taxon>
        <taxon>Gammaproteobacteria</taxon>
        <taxon>Pseudomonadales</taxon>
        <taxon>Pseudomonadaceae</taxon>
        <taxon>Pseudomonas</taxon>
        <taxon>Pseudomonas syringae</taxon>
    </lineage>
</organism>
<reference evidence="3 4" key="2">
    <citation type="submission" date="2017-11" db="EMBL/GenBank/DDBJ databases">
        <title>Complete DNA Sequence of Pseudomonas syringae pv. actinidiae, biovar 5 (Psa5).</title>
        <authorList>
            <person name="Butler M."/>
            <person name="Taiaroa G."/>
            <person name="Sumpter N."/>
            <person name="Poulter R."/>
        </authorList>
    </citation>
    <scope>NUCLEOTIDE SEQUENCE [LARGE SCALE GENOMIC DNA]</scope>
    <source>
        <strain evidence="3 4">MAFF212063</strain>
        <plasmid evidence="4">pmaff212063-a</plasmid>
        <plasmid evidence="3">pMAFF212063-A</plasmid>
    </source>
</reference>
<evidence type="ECO:0000313" key="2">
    <source>
        <dbReference type="EMBL" id="ASD54193.1"/>
    </source>
</evidence>
<dbReference type="EMBL" id="CP024713">
    <property type="protein sequence ID" value="ATV21153.1"/>
    <property type="molecule type" value="Genomic_DNA"/>
</dbReference>
<feature type="signal peptide" evidence="1">
    <location>
        <begin position="1"/>
        <end position="20"/>
    </location>
</feature>
<keyword evidence="1" id="KW-0732">Signal</keyword>
<accession>A0A1X4BL81</accession>
<keyword evidence="3" id="KW-0614">Plasmid</keyword>
<dbReference type="Pfam" id="PF04214">
    <property type="entry name" value="DUF411"/>
    <property type="match status" value="1"/>
</dbReference>
<dbReference type="InterPro" id="IPR036249">
    <property type="entry name" value="Thioredoxin-like_sf"/>
</dbReference>
<dbReference type="EMBL" id="KY287802">
    <property type="protein sequence ID" value="ASD54193.1"/>
    <property type="molecule type" value="Genomic_DNA"/>
</dbReference>
<dbReference type="SUPFAM" id="SSF52833">
    <property type="entry name" value="Thioredoxin-like"/>
    <property type="match status" value="1"/>
</dbReference>
<dbReference type="InterPro" id="IPR007332">
    <property type="entry name" value="DUF411"/>
</dbReference>
<dbReference type="AlphaFoldDB" id="A0A1X4BL81"/>
<proteinExistence type="predicted"/>
<geneLocation type="plasmid" evidence="3">
    <name>pMAFF212063-A</name>
</geneLocation>
<dbReference type="GeneID" id="61872800"/>
<gene>
    <name evidence="3" type="ORF">CT122_31525</name>
</gene>
<protein>
    <submittedName>
        <fullName evidence="2">CopG protein</fullName>
    </submittedName>
    <submittedName>
        <fullName evidence="3">Metal-binding protein</fullName>
    </submittedName>
</protein>
<evidence type="ECO:0000256" key="1">
    <source>
        <dbReference type="SAM" id="SignalP"/>
    </source>
</evidence>
<sequence>MKRKTIMTLAALLIASTAQAAETLEVDVHRDANCGCCKGWIKHLEAERFTVNDQVEQDMTAVKGQLGVPQGLRSCHTAVINGRFVEGHVPAEQLKALNTRTDLVGIAVPGMPPGSPGMEQGTARHAYKVIGVTVAGQQETVAAYDARP</sequence>
<reference evidence="2" key="1">
    <citation type="submission" date="2016-12" db="EMBL/GenBank/DDBJ databases">
        <title>The evolution of Pseudomonas syringae pv. actinidiae in New Zealand.</title>
        <authorList>
            <person name="Poulter R."/>
            <person name="Taiaroa G."/>
            <person name="Lamont I."/>
            <person name="Stockwell P."/>
            <person name="Butler M."/>
        </authorList>
    </citation>
    <scope>NUCLEOTIDE SEQUENCE</scope>
    <source>
        <strain evidence="2">RT371</strain>
    </source>
</reference>
<dbReference type="Proteomes" id="UP000230024">
    <property type="component" value="Plasmid pMAFF212063-A"/>
</dbReference>
<evidence type="ECO:0000313" key="3">
    <source>
        <dbReference type="EMBL" id="ATV21153.1"/>
    </source>
</evidence>
<evidence type="ECO:0000313" key="4">
    <source>
        <dbReference type="Proteomes" id="UP000230024"/>
    </source>
</evidence>
<feature type="chain" id="PRO_5042691517" evidence="1">
    <location>
        <begin position="21"/>
        <end position="148"/>
    </location>
</feature>
<dbReference type="RefSeq" id="WP_005782514.1">
    <property type="nucleotide sequence ID" value="NZ_CP017007.1"/>
</dbReference>
<name>A0A1X4BL81_PSESF</name>
<geneLocation type="plasmid" evidence="4">
    <name>pmaff212063-a</name>
</geneLocation>